<comment type="caution">
    <text evidence="1">The sequence shown here is derived from an EMBL/GenBank/DDBJ whole genome shotgun (WGS) entry which is preliminary data.</text>
</comment>
<dbReference type="EMBL" id="JARJCW010000036">
    <property type="protein sequence ID" value="KAJ7207449.1"/>
    <property type="molecule type" value="Genomic_DNA"/>
</dbReference>
<evidence type="ECO:0008006" key="3">
    <source>
        <dbReference type="Google" id="ProtNLM"/>
    </source>
</evidence>
<organism evidence="1 2">
    <name type="scientific">Mycena pura</name>
    <dbReference type="NCBI Taxonomy" id="153505"/>
    <lineage>
        <taxon>Eukaryota</taxon>
        <taxon>Fungi</taxon>
        <taxon>Dikarya</taxon>
        <taxon>Basidiomycota</taxon>
        <taxon>Agaricomycotina</taxon>
        <taxon>Agaricomycetes</taxon>
        <taxon>Agaricomycetidae</taxon>
        <taxon>Agaricales</taxon>
        <taxon>Marasmiineae</taxon>
        <taxon>Mycenaceae</taxon>
        <taxon>Mycena</taxon>
    </lineage>
</organism>
<name>A0AAD6YBH3_9AGAR</name>
<proteinExistence type="predicted"/>
<keyword evidence="2" id="KW-1185">Reference proteome</keyword>
<evidence type="ECO:0000313" key="2">
    <source>
        <dbReference type="Proteomes" id="UP001219525"/>
    </source>
</evidence>
<accession>A0AAD6YBH3</accession>
<sequence>MFETCAGVLLSAMGGYNVVYLLPFDDGTDILARLRIPGGGLGDNGRGMTAEDPSARFSSEVATLLFLKAHAPSIPAPELYAWDGGQNNLNKFISN</sequence>
<dbReference type="Proteomes" id="UP001219525">
    <property type="component" value="Unassembled WGS sequence"/>
</dbReference>
<reference evidence="1" key="1">
    <citation type="submission" date="2023-03" db="EMBL/GenBank/DDBJ databases">
        <title>Massive genome expansion in bonnet fungi (Mycena s.s.) driven by repeated elements and novel gene families across ecological guilds.</title>
        <authorList>
            <consortium name="Lawrence Berkeley National Laboratory"/>
            <person name="Harder C.B."/>
            <person name="Miyauchi S."/>
            <person name="Viragh M."/>
            <person name="Kuo A."/>
            <person name="Thoen E."/>
            <person name="Andreopoulos B."/>
            <person name="Lu D."/>
            <person name="Skrede I."/>
            <person name="Drula E."/>
            <person name="Henrissat B."/>
            <person name="Morin E."/>
            <person name="Kohler A."/>
            <person name="Barry K."/>
            <person name="LaButti K."/>
            <person name="Morin E."/>
            <person name="Salamov A."/>
            <person name="Lipzen A."/>
            <person name="Mereny Z."/>
            <person name="Hegedus B."/>
            <person name="Baldrian P."/>
            <person name="Stursova M."/>
            <person name="Weitz H."/>
            <person name="Taylor A."/>
            <person name="Grigoriev I.V."/>
            <person name="Nagy L.G."/>
            <person name="Martin F."/>
            <person name="Kauserud H."/>
        </authorList>
    </citation>
    <scope>NUCLEOTIDE SEQUENCE</scope>
    <source>
        <strain evidence="1">9144</strain>
    </source>
</reference>
<gene>
    <name evidence="1" type="ORF">GGX14DRAFT_635175</name>
</gene>
<protein>
    <recommendedName>
        <fullName evidence="3">Aminoglycoside phosphotransferase domain-containing protein</fullName>
    </recommendedName>
</protein>
<dbReference type="AlphaFoldDB" id="A0AAD6YBH3"/>
<evidence type="ECO:0000313" key="1">
    <source>
        <dbReference type="EMBL" id="KAJ7207449.1"/>
    </source>
</evidence>